<dbReference type="AlphaFoldDB" id="A0A1F4UXT9"/>
<evidence type="ECO:0000313" key="2">
    <source>
        <dbReference type="EMBL" id="OGC49757.1"/>
    </source>
</evidence>
<accession>A0A1F4UXT9</accession>
<feature type="transmembrane region" description="Helical" evidence="1">
    <location>
        <begin position="9"/>
        <end position="34"/>
    </location>
</feature>
<dbReference type="Proteomes" id="UP000177458">
    <property type="component" value="Unassembled WGS sequence"/>
</dbReference>
<sequence>MKIKNENGYIAITIILVIISVVFVIGTSVSLLSINDIQMSLSNKNGLDALNIVEGCAENLLLNLNEENNMPSSISLPEGTCSATINSQTGNDWEFTVQTTVNGYSKSAEYAATRGTSVFVTRWIEN</sequence>
<comment type="caution">
    <text evidence="2">The sequence shown here is derived from an EMBL/GenBank/DDBJ whole genome shotgun (WGS) entry which is preliminary data.</text>
</comment>
<protein>
    <recommendedName>
        <fullName evidence="4">Type 4 fimbrial biogenesis protein PilX N-terminal domain-containing protein</fullName>
    </recommendedName>
</protein>
<reference evidence="2 3" key="1">
    <citation type="journal article" date="2016" name="Nat. Commun.">
        <title>Thousands of microbial genomes shed light on interconnected biogeochemical processes in an aquifer system.</title>
        <authorList>
            <person name="Anantharaman K."/>
            <person name="Brown C.T."/>
            <person name="Hug L.A."/>
            <person name="Sharon I."/>
            <person name="Castelle C.J."/>
            <person name="Probst A.J."/>
            <person name="Thomas B.C."/>
            <person name="Singh A."/>
            <person name="Wilkins M.J."/>
            <person name="Karaoz U."/>
            <person name="Brodie E.L."/>
            <person name="Williams K.H."/>
            <person name="Hubbard S.S."/>
            <person name="Banfield J.F."/>
        </authorList>
    </citation>
    <scope>NUCLEOTIDE SEQUENCE [LARGE SCALE GENOMIC DNA]</scope>
</reference>
<evidence type="ECO:0000256" key="1">
    <source>
        <dbReference type="SAM" id="Phobius"/>
    </source>
</evidence>
<proteinExistence type="predicted"/>
<organism evidence="2 3">
    <name type="scientific">candidate division WWE3 bacterium RIFCSPLOWO2_01_FULL_37_15</name>
    <dbReference type="NCBI Taxonomy" id="1802622"/>
    <lineage>
        <taxon>Bacteria</taxon>
        <taxon>Katanobacteria</taxon>
    </lineage>
</organism>
<dbReference type="EMBL" id="MEVF01000014">
    <property type="protein sequence ID" value="OGC49757.1"/>
    <property type="molecule type" value="Genomic_DNA"/>
</dbReference>
<keyword evidence="1" id="KW-0472">Membrane</keyword>
<keyword evidence="1" id="KW-0812">Transmembrane</keyword>
<evidence type="ECO:0008006" key="4">
    <source>
        <dbReference type="Google" id="ProtNLM"/>
    </source>
</evidence>
<gene>
    <name evidence="2" type="ORF">A3A69_02305</name>
</gene>
<keyword evidence="1" id="KW-1133">Transmembrane helix</keyword>
<name>A0A1F4UXT9_UNCKA</name>
<evidence type="ECO:0000313" key="3">
    <source>
        <dbReference type="Proteomes" id="UP000177458"/>
    </source>
</evidence>